<evidence type="ECO:0000256" key="2">
    <source>
        <dbReference type="ARBA" id="ARBA00023027"/>
    </source>
</evidence>
<dbReference type="GO" id="GO:0016491">
    <property type="term" value="F:oxidoreductase activity"/>
    <property type="evidence" value="ECO:0007669"/>
    <property type="project" value="UniProtKB-KW"/>
</dbReference>
<evidence type="ECO:0000313" key="4">
    <source>
        <dbReference type="EMBL" id="GFG54193.1"/>
    </source>
</evidence>
<reference evidence="5 6" key="1">
    <citation type="submission" date="2017-10" db="EMBL/GenBank/DDBJ databases">
        <title>The new phylogeny of genus Mycobacterium.</title>
        <authorList>
            <person name="Tortoli E."/>
            <person name="Trovato A."/>
            <person name="Cirillo D.M."/>
        </authorList>
    </citation>
    <scope>NUCLEOTIDE SEQUENCE [LARGE SCALE GENOMIC DNA]</scope>
    <source>
        <strain evidence="5 6">CCUG37673</strain>
    </source>
</reference>
<keyword evidence="2" id="KW-0520">NAD</keyword>
<dbReference type="RefSeq" id="WP_097944925.1">
    <property type="nucleotide sequence ID" value="NZ_BLKS01000001.1"/>
</dbReference>
<dbReference type="EMBL" id="PDCP01000125">
    <property type="protein sequence ID" value="PEG33290.1"/>
    <property type="molecule type" value="Genomic_DNA"/>
</dbReference>
<dbReference type="InterPro" id="IPR006140">
    <property type="entry name" value="D-isomer_DH_NAD-bd"/>
</dbReference>
<protein>
    <submittedName>
        <fullName evidence="4">Phosphoglycerate dehydrogenase</fullName>
    </submittedName>
</protein>
<dbReference type="Proteomes" id="UP000465302">
    <property type="component" value="Unassembled WGS sequence"/>
</dbReference>
<dbReference type="SUPFAM" id="SSF51735">
    <property type="entry name" value="NAD(P)-binding Rossmann-fold domains"/>
    <property type="match status" value="1"/>
</dbReference>
<dbReference type="GO" id="GO:0051287">
    <property type="term" value="F:NAD binding"/>
    <property type="evidence" value="ECO:0007669"/>
    <property type="project" value="InterPro"/>
</dbReference>
<evidence type="ECO:0000313" key="6">
    <source>
        <dbReference type="Proteomes" id="UP000220914"/>
    </source>
</evidence>
<evidence type="ECO:0000313" key="5">
    <source>
        <dbReference type="EMBL" id="PEG33290.1"/>
    </source>
</evidence>
<dbReference type="CDD" id="cd12165">
    <property type="entry name" value="2-Hacid_dh_6"/>
    <property type="match status" value="1"/>
</dbReference>
<dbReference type="Pfam" id="PF02826">
    <property type="entry name" value="2-Hacid_dh_C"/>
    <property type="match status" value="1"/>
</dbReference>
<dbReference type="Gene3D" id="3.40.50.720">
    <property type="entry name" value="NAD(P)-binding Rossmann-like Domain"/>
    <property type="match status" value="2"/>
</dbReference>
<feature type="domain" description="D-isomer specific 2-hydroxyacid dehydrogenase NAD-binding" evidence="3">
    <location>
        <begin position="112"/>
        <end position="286"/>
    </location>
</feature>
<organism evidence="5 6">
    <name type="scientific">Mycolicibacterium agri</name>
    <name type="common">Mycobacterium agri</name>
    <dbReference type="NCBI Taxonomy" id="36811"/>
    <lineage>
        <taxon>Bacteria</taxon>
        <taxon>Bacillati</taxon>
        <taxon>Actinomycetota</taxon>
        <taxon>Actinomycetes</taxon>
        <taxon>Mycobacteriales</taxon>
        <taxon>Mycobacteriaceae</taxon>
        <taxon>Mycolicibacterium</taxon>
    </lineage>
</organism>
<evidence type="ECO:0000259" key="3">
    <source>
        <dbReference type="Pfam" id="PF02826"/>
    </source>
</evidence>
<dbReference type="PANTHER" id="PTHR43333">
    <property type="entry name" value="2-HACID_DH_C DOMAIN-CONTAINING PROTEIN"/>
    <property type="match status" value="1"/>
</dbReference>
<dbReference type="OrthoDB" id="4324715at2"/>
<reference evidence="4" key="3">
    <citation type="submission" date="2020-02" db="EMBL/GenBank/DDBJ databases">
        <authorList>
            <person name="Matsumoto Y."/>
            <person name="Motooka D."/>
            <person name="Nakamura S."/>
        </authorList>
    </citation>
    <scope>NUCLEOTIDE SEQUENCE</scope>
    <source>
        <strain evidence="4">JCM 6377</strain>
    </source>
</reference>
<keyword evidence="6" id="KW-1185">Reference proteome</keyword>
<comment type="caution">
    <text evidence="5">The sequence shown here is derived from an EMBL/GenBank/DDBJ whole genome shotgun (WGS) entry which is preliminary data.</text>
</comment>
<sequence length="329" mass="35578">MNIYLVGEAAEHVEDLRPHLAKPYNIIGLPWTAANTTAFDGDITADDVIVSLRLRRPGGTAPAVRLLHVPGAGLDQIDFAALAPDTLVANVFEHEIPIAEFVMARLLEWEIRAGRLQESFNPQAWPSLYRRRVPHGEMYGKTMVLIGYGRIGRAIAARATAFGVEVVAVDDSACSDAAASVMPTDQLAELQRRADYLVLAAPLTPATTGLIDAAALARMPAHAVLVNISRASIVDQVALFKALQDNEIGGAILDVWYHYPDAGDSAVIPAEAPLWELSNAWCTPHSSAWTTDLPRRRYAVIADNINRLAAGEPLRNLVRPAGGDSSRRS</sequence>
<dbReference type="PANTHER" id="PTHR43333:SF1">
    <property type="entry name" value="D-ISOMER SPECIFIC 2-HYDROXYACID DEHYDROGENASE NAD-BINDING DOMAIN-CONTAINING PROTEIN"/>
    <property type="match status" value="1"/>
</dbReference>
<evidence type="ECO:0000256" key="1">
    <source>
        <dbReference type="ARBA" id="ARBA00023002"/>
    </source>
</evidence>
<dbReference type="AlphaFoldDB" id="A0A2A7MP09"/>
<proteinExistence type="predicted"/>
<name>A0A2A7MP09_MYCAG</name>
<accession>A0A2A7MP09</accession>
<reference evidence="4 7" key="2">
    <citation type="journal article" date="2019" name="Emerg. Microbes Infect.">
        <title>Comprehensive subspecies identification of 175 nontuberculous mycobacteria species based on 7547 genomic profiles.</title>
        <authorList>
            <person name="Matsumoto Y."/>
            <person name="Kinjo T."/>
            <person name="Motooka D."/>
            <person name="Nabeya D."/>
            <person name="Jung N."/>
            <person name="Uechi K."/>
            <person name="Horii T."/>
            <person name="Iida T."/>
            <person name="Fujita J."/>
            <person name="Nakamura S."/>
        </authorList>
    </citation>
    <scope>NUCLEOTIDE SEQUENCE [LARGE SCALE GENOMIC DNA]</scope>
    <source>
        <strain evidence="4 7">JCM 6377</strain>
    </source>
</reference>
<dbReference type="EMBL" id="BLKS01000001">
    <property type="protein sequence ID" value="GFG54193.1"/>
    <property type="molecule type" value="Genomic_DNA"/>
</dbReference>
<dbReference type="Proteomes" id="UP000220914">
    <property type="component" value="Unassembled WGS sequence"/>
</dbReference>
<keyword evidence="1" id="KW-0560">Oxidoreductase</keyword>
<evidence type="ECO:0000313" key="7">
    <source>
        <dbReference type="Proteomes" id="UP000465302"/>
    </source>
</evidence>
<gene>
    <name evidence="4" type="primary">serA_2</name>
    <name evidence="5" type="ORF">CQY20_31525</name>
    <name evidence="4" type="ORF">MAGR_56340</name>
</gene>
<dbReference type="InterPro" id="IPR036291">
    <property type="entry name" value="NAD(P)-bd_dom_sf"/>
</dbReference>